<organism evidence="2 4">
    <name type="scientific">Bifidobacterium eulemuris</name>
    <dbReference type="NCBI Taxonomy" id="1765219"/>
    <lineage>
        <taxon>Bacteria</taxon>
        <taxon>Bacillati</taxon>
        <taxon>Actinomycetota</taxon>
        <taxon>Actinomycetes</taxon>
        <taxon>Bifidobacteriales</taxon>
        <taxon>Bifidobacteriaceae</taxon>
        <taxon>Bifidobacterium</taxon>
    </lineage>
</organism>
<reference evidence="2 4" key="1">
    <citation type="journal article" date="2017" name="BMC Genomics">
        <title>Comparative genomic and phylogenomic analyses of the Bifidobacteriaceae family.</title>
        <authorList>
            <person name="Lugli G.A."/>
            <person name="Milani C."/>
            <person name="Turroni F."/>
            <person name="Duranti S."/>
            <person name="Mancabelli L."/>
            <person name="Mangifesta M."/>
            <person name="Ferrario C."/>
            <person name="Modesto M."/>
            <person name="Mattarelli P."/>
            <person name="Jiri K."/>
            <person name="van Sinderen D."/>
            <person name="Ventura M."/>
        </authorList>
    </citation>
    <scope>NUCLEOTIDE SEQUENCE [LARGE SCALE GENOMIC DNA]</scope>
    <source>
        <strain evidence="2 4">DSM 100216</strain>
    </source>
</reference>
<reference evidence="3 5" key="2">
    <citation type="submission" date="2020-10" db="EMBL/GenBank/DDBJ databases">
        <title>Genome sequencing of Bifidobacterium eulemuris_DSMZ_100216.</title>
        <authorList>
            <person name="Kim J."/>
        </authorList>
    </citation>
    <scope>NUCLEOTIDE SEQUENCE [LARGE SCALE GENOMIC DNA]</scope>
    <source>
        <strain evidence="3 5">DSM 100216</strain>
    </source>
</reference>
<dbReference type="Proteomes" id="UP000593943">
    <property type="component" value="Chromosome"/>
</dbReference>
<name>A0A261GB65_9BIFI</name>
<dbReference type="OrthoDB" id="10004783at2"/>
<dbReference type="EMBL" id="MWWZ01000006">
    <property type="protein sequence ID" value="OZG68226.1"/>
    <property type="molecule type" value="Genomic_DNA"/>
</dbReference>
<protein>
    <submittedName>
        <fullName evidence="2">Uncharacterized protein</fullName>
    </submittedName>
</protein>
<evidence type="ECO:0000256" key="1">
    <source>
        <dbReference type="SAM" id="MobiDB-lite"/>
    </source>
</evidence>
<evidence type="ECO:0000313" key="3">
    <source>
        <dbReference type="EMBL" id="QOL31717.1"/>
    </source>
</evidence>
<evidence type="ECO:0000313" key="2">
    <source>
        <dbReference type="EMBL" id="OZG68226.1"/>
    </source>
</evidence>
<feature type="region of interest" description="Disordered" evidence="1">
    <location>
        <begin position="130"/>
        <end position="170"/>
    </location>
</feature>
<dbReference type="EMBL" id="CP062938">
    <property type="protein sequence ID" value="QOL31717.1"/>
    <property type="molecule type" value="Genomic_DNA"/>
</dbReference>
<dbReference type="RefSeq" id="WP_158217204.1">
    <property type="nucleotide sequence ID" value="NZ_CP062938.1"/>
</dbReference>
<gene>
    <name evidence="3" type="ORF">BE0216_03995</name>
    <name evidence="2" type="ORF">BEUL_1239</name>
</gene>
<evidence type="ECO:0000313" key="5">
    <source>
        <dbReference type="Proteomes" id="UP000593943"/>
    </source>
</evidence>
<keyword evidence="5" id="KW-1185">Reference proteome</keyword>
<proteinExistence type="predicted"/>
<dbReference type="AlphaFoldDB" id="A0A261GB65"/>
<evidence type="ECO:0000313" key="4">
    <source>
        <dbReference type="Proteomes" id="UP000216057"/>
    </source>
</evidence>
<sequence length="170" mass="18409">MLSQVDAWDLMTAIKHLDHRNATLEDAVLFAQVVNGKLPDVTKAECLDAVADWYGTPHEFGMVRPGDLVELIVKRRPASKLSDYDVQRALERAGATPDQSWPGAAPKLVREAVNRGVPFERAVREAVERTRGFSLESAPPKPKPKRIGPGFAGAARSNGLSLSDVLGGEA</sequence>
<dbReference type="Proteomes" id="UP000216057">
    <property type="component" value="Unassembled WGS sequence"/>
</dbReference>
<dbReference type="KEGG" id="beu:BE0216_03995"/>
<accession>A0A261GB65</accession>